<reference evidence="3" key="1">
    <citation type="journal article" date="2013" name="Science">
        <title>The Amborella genome and the evolution of flowering plants.</title>
        <authorList>
            <consortium name="Amborella Genome Project"/>
        </authorList>
    </citation>
    <scope>NUCLEOTIDE SEQUENCE [LARGE SCALE GENOMIC DNA]</scope>
</reference>
<feature type="coiled-coil region" evidence="1">
    <location>
        <begin position="71"/>
        <end position="105"/>
    </location>
</feature>
<dbReference type="Gramene" id="ERN10770">
    <property type="protein sequence ID" value="ERN10770"/>
    <property type="gene ID" value="AMTR_s00027p00208860"/>
</dbReference>
<protein>
    <submittedName>
        <fullName evidence="2">Uncharacterized protein</fullName>
    </submittedName>
</protein>
<sequence length="109" mass="12634">MTSNSNGSTSIPIIPVPPPYREMPIVSKAEEVLSKTDVFCLRFDSLMKDTLQVWSDYERLEVRLDLICSSLEDVNAKLTKIEDTIQRIARDFEVVEDDLEELRSSVYWY</sequence>
<evidence type="ECO:0000313" key="3">
    <source>
        <dbReference type="Proteomes" id="UP000017836"/>
    </source>
</evidence>
<keyword evidence="3" id="KW-1185">Reference proteome</keyword>
<keyword evidence="1" id="KW-0175">Coiled coil</keyword>
<dbReference type="Proteomes" id="UP000017836">
    <property type="component" value="Unassembled WGS sequence"/>
</dbReference>
<gene>
    <name evidence="2" type="ORF">AMTR_s00027p00208860</name>
</gene>
<dbReference type="AlphaFoldDB" id="W1PU06"/>
<evidence type="ECO:0000256" key="1">
    <source>
        <dbReference type="SAM" id="Coils"/>
    </source>
</evidence>
<dbReference type="HOGENOM" id="CLU_140605_0_0_1"/>
<organism evidence="2 3">
    <name type="scientific">Amborella trichopoda</name>
    <dbReference type="NCBI Taxonomy" id="13333"/>
    <lineage>
        <taxon>Eukaryota</taxon>
        <taxon>Viridiplantae</taxon>
        <taxon>Streptophyta</taxon>
        <taxon>Embryophyta</taxon>
        <taxon>Tracheophyta</taxon>
        <taxon>Spermatophyta</taxon>
        <taxon>Magnoliopsida</taxon>
        <taxon>Amborellales</taxon>
        <taxon>Amborellaceae</taxon>
        <taxon>Amborella</taxon>
    </lineage>
</organism>
<proteinExistence type="predicted"/>
<name>W1PU06_AMBTC</name>
<evidence type="ECO:0000313" key="2">
    <source>
        <dbReference type="EMBL" id="ERN10770.1"/>
    </source>
</evidence>
<dbReference type="EMBL" id="KI392798">
    <property type="protein sequence ID" value="ERN10770.1"/>
    <property type="molecule type" value="Genomic_DNA"/>
</dbReference>
<accession>W1PU06</accession>